<organism evidence="1">
    <name type="scientific">Serratia fonticola</name>
    <dbReference type="NCBI Taxonomy" id="47917"/>
    <lineage>
        <taxon>Bacteria</taxon>
        <taxon>Pseudomonadati</taxon>
        <taxon>Pseudomonadota</taxon>
        <taxon>Gammaproteobacteria</taxon>
        <taxon>Enterobacterales</taxon>
        <taxon>Yersiniaceae</taxon>
        <taxon>Serratia</taxon>
    </lineage>
</organism>
<dbReference type="AlphaFoldDB" id="A0A4U9UQJ6"/>
<gene>
    <name evidence="1" type="ORF">NCTC12965_03638</name>
</gene>
<accession>A0A4U9UQJ6</accession>
<evidence type="ECO:0000313" key="1">
    <source>
        <dbReference type="EMBL" id="VTR34479.1"/>
    </source>
</evidence>
<name>A0A4U9UQJ6_SERFO</name>
<sequence length="67" mass="7601">MRNPFSVQQGNPVVYVKQTDIVARHFIARHALDHQWIDAIASIFHRNLDAIARSFTAITTTPFPLQG</sequence>
<dbReference type="EMBL" id="CABEEZ010000076">
    <property type="protein sequence ID" value="VTR34479.1"/>
    <property type="molecule type" value="Genomic_DNA"/>
</dbReference>
<reference evidence="1" key="1">
    <citation type="submission" date="2019-05" db="EMBL/GenBank/DDBJ databases">
        <authorList>
            <consortium name="Pathogen Informatics"/>
        </authorList>
    </citation>
    <scope>NUCLEOTIDE SEQUENCE [LARGE SCALE GENOMIC DNA]</scope>
    <source>
        <strain evidence="1">NCTC12965</strain>
    </source>
</reference>
<proteinExistence type="predicted"/>
<protein>
    <submittedName>
        <fullName evidence="1">Uncharacterized protein</fullName>
    </submittedName>
</protein>